<dbReference type="UniPathway" id="UPA00904">
    <property type="reaction ID" value="UER00871"/>
</dbReference>
<keyword evidence="5" id="KW-0486">Methionine biosynthesis</keyword>
<evidence type="ECO:0000256" key="5">
    <source>
        <dbReference type="ARBA" id="ARBA00023167"/>
    </source>
</evidence>
<protein>
    <recommendedName>
        <fullName evidence="2">adenosylhomocysteine nucleosidase</fullName>
        <ecNumber evidence="2">3.2.2.9</ecNumber>
    </recommendedName>
</protein>
<keyword evidence="3" id="KW-0028">Amino-acid biosynthesis</keyword>
<dbReference type="Gene3D" id="3.40.50.1580">
    <property type="entry name" value="Nucleoside phosphorylase domain"/>
    <property type="match status" value="1"/>
</dbReference>
<comment type="pathway">
    <text evidence="1">Amino-acid biosynthesis; L-methionine biosynthesis via salvage pathway; S-methyl-5-thio-alpha-D-ribose 1-phosphate from S-methyl-5'-thioadenosine (hydrolase route): step 1/2.</text>
</comment>
<dbReference type="InterPro" id="IPR010049">
    <property type="entry name" value="MTA_SAH_Nsdase"/>
</dbReference>
<dbReference type="GO" id="GO:0008930">
    <property type="term" value="F:methylthioadenosine nucleosidase activity"/>
    <property type="evidence" value="ECO:0007669"/>
    <property type="project" value="InterPro"/>
</dbReference>
<evidence type="ECO:0000256" key="1">
    <source>
        <dbReference type="ARBA" id="ARBA00004945"/>
    </source>
</evidence>
<dbReference type="EC" id="3.2.2.9" evidence="2"/>
<sequence>MVTIGVICAMDSEFDLIREALSHGEIQTVGRCEFLSAERAGKRVVAATCGVGKVNAAVCAQMLISRFGADYVINSGVAGALSDRLRILDLVAARTVFYHDLEERLLQKYFPHCSRFPADERLASLVEELAAGQGVRCVRGEIVSGEQFVTDSAVKERIARETRADAIEMEGAAVGHACYLSGVPFAVVRCISDGADDSGGMDYDTFVGHAARRCAKITLGLIDRI</sequence>
<dbReference type="InterPro" id="IPR000845">
    <property type="entry name" value="Nucleoside_phosphorylase_d"/>
</dbReference>
<evidence type="ECO:0000259" key="6">
    <source>
        <dbReference type="Pfam" id="PF01048"/>
    </source>
</evidence>
<dbReference type="Proteomes" id="UP000276301">
    <property type="component" value="Unassembled WGS sequence"/>
</dbReference>
<comment type="caution">
    <text evidence="7">The sequence shown here is derived from an EMBL/GenBank/DDBJ whole genome shotgun (WGS) entry which is preliminary data.</text>
</comment>
<dbReference type="GO" id="GO:0019509">
    <property type="term" value="P:L-methionine salvage from methylthioadenosine"/>
    <property type="evidence" value="ECO:0007669"/>
    <property type="project" value="UniProtKB-UniPathway"/>
</dbReference>
<dbReference type="GO" id="GO:0009164">
    <property type="term" value="P:nucleoside catabolic process"/>
    <property type="evidence" value="ECO:0007669"/>
    <property type="project" value="InterPro"/>
</dbReference>
<dbReference type="PANTHER" id="PTHR46832:SF1">
    <property type="entry name" value="5'-METHYLTHIOADENOSINE_S-ADENOSYLHOMOCYSTEINE NUCLEOSIDASE"/>
    <property type="match status" value="1"/>
</dbReference>
<dbReference type="Pfam" id="PF01048">
    <property type="entry name" value="PNP_UDP_1"/>
    <property type="match status" value="1"/>
</dbReference>
<evidence type="ECO:0000313" key="7">
    <source>
        <dbReference type="EMBL" id="RLL12468.1"/>
    </source>
</evidence>
<dbReference type="NCBIfam" id="NF004079">
    <property type="entry name" value="PRK05584.1"/>
    <property type="match status" value="1"/>
</dbReference>
<dbReference type="PANTHER" id="PTHR46832">
    <property type="entry name" value="5'-METHYLTHIOADENOSINE/S-ADENOSYLHOMOCYSTEINE NUCLEOSIDASE"/>
    <property type="match status" value="1"/>
</dbReference>
<dbReference type="InterPro" id="IPR035994">
    <property type="entry name" value="Nucleoside_phosphorylase_sf"/>
</dbReference>
<dbReference type="CDD" id="cd09008">
    <property type="entry name" value="MTAN"/>
    <property type="match status" value="1"/>
</dbReference>
<evidence type="ECO:0000256" key="4">
    <source>
        <dbReference type="ARBA" id="ARBA00022801"/>
    </source>
</evidence>
<gene>
    <name evidence="7" type="ORF">D4A47_05715</name>
</gene>
<evidence type="ECO:0000313" key="8">
    <source>
        <dbReference type="Proteomes" id="UP000276301"/>
    </source>
</evidence>
<dbReference type="GO" id="GO:0008782">
    <property type="term" value="F:adenosylhomocysteine nucleosidase activity"/>
    <property type="evidence" value="ECO:0007669"/>
    <property type="project" value="UniProtKB-EC"/>
</dbReference>
<feature type="domain" description="Nucleoside phosphorylase" evidence="6">
    <location>
        <begin position="3"/>
        <end position="222"/>
    </location>
</feature>
<evidence type="ECO:0000256" key="2">
    <source>
        <dbReference type="ARBA" id="ARBA00011974"/>
    </source>
</evidence>
<keyword evidence="8" id="KW-1185">Reference proteome</keyword>
<dbReference type="AlphaFoldDB" id="A0A498CNJ9"/>
<dbReference type="NCBIfam" id="TIGR01704">
    <property type="entry name" value="MTA_SAH-Nsdase"/>
    <property type="match status" value="1"/>
</dbReference>
<dbReference type="EMBL" id="RCHT01000006">
    <property type="protein sequence ID" value="RLL12468.1"/>
    <property type="molecule type" value="Genomic_DNA"/>
</dbReference>
<keyword evidence="4 7" id="KW-0378">Hydrolase</keyword>
<dbReference type="GO" id="GO:0019284">
    <property type="term" value="P:L-methionine salvage from S-adenosylmethionine"/>
    <property type="evidence" value="ECO:0007669"/>
    <property type="project" value="TreeGrafter"/>
</dbReference>
<dbReference type="SUPFAM" id="SSF53167">
    <property type="entry name" value="Purine and uridine phosphorylases"/>
    <property type="match status" value="1"/>
</dbReference>
<organism evidence="7 8">
    <name type="scientific">Anaerotruncus massiliensis</name>
    <name type="common">ex Liu et al. 2021</name>
    <dbReference type="NCBI Taxonomy" id="2321404"/>
    <lineage>
        <taxon>Bacteria</taxon>
        <taxon>Bacillati</taxon>
        <taxon>Bacillota</taxon>
        <taxon>Clostridia</taxon>
        <taxon>Eubacteriales</taxon>
        <taxon>Oscillospiraceae</taxon>
        <taxon>Anaerotruncus</taxon>
    </lineage>
</organism>
<proteinExistence type="predicted"/>
<keyword evidence="7" id="KW-0326">Glycosidase</keyword>
<accession>A0A498CNJ9</accession>
<reference evidence="7 8" key="1">
    <citation type="submission" date="2018-10" db="EMBL/GenBank/DDBJ databases">
        <title>Anaerotruncus faecis sp. nov., isolated from human feces.</title>
        <authorList>
            <person name="Wang Y.-J."/>
        </authorList>
    </citation>
    <scope>NUCLEOTIDE SEQUENCE [LARGE SCALE GENOMIC DNA]</scope>
    <source>
        <strain evidence="7 8">22A2-44</strain>
    </source>
</reference>
<dbReference type="RefSeq" id="WP_121586534.1">
    <property type="nucleotide sequence ID" value="NZ_DBGELX010000113.1"/>
</dbReference>
<dbReference type="GO" id="GO:0005829">
    <property type="term" value="C:cytosol"/>
    <property type="evidence" value="ECO:0007669"/>
    <property type="project" value="TreeGrafter"/>
</dbReference>
<name>A0A498CNJ9_9FIRM</name>
<evidence type="ECO:0000256" key="3">
    <source>
        <dbReference type="ARBA" id="ARBA00022605"/>
    </source>
</evidence>